<evidence type="ECO:0000256" key="1">
    <source>
        <dbReference type="SAM" id="SignalP"/>
    </source>
</evidence>
<reference evidence="2 3" key="1">
    <citation type="submission" date="2016-10" db="EMBL/GenBank/DDBJ databases">
        <authorList>
            <person name="de Groot N.N."/>
        </authorList>
    </citation>
    <scope>NUCLEOTIDE SEQUENCE [LARGE SCALE GENOMIC DNA]</scope>
    <source>
        <strain evidence="2 3">DSM 25947</strain>
    </source>
</reference>
<keyword evidence="1" id="KW-0732">Signal</keyword>
<proteinExistence type="predicted"/>
<dbReference type="RefSeq" id="WP_074781148.1">
    <property type="nucleotide sequence ID" value="NZ_FOHT01000060.1"/>
</dbReference>
<dbReference type="PROSITE" id="PS51257">
    <property type="entry name" value="PROKAR_LIPOPROTEIN"/>
    <property type="match status" value="1"/>
</dbReference>
<dbReference type="Proteomes" id="UP000181981">
    <property type="component" value="Unassembled WGS sequence"/>
</dbReference>
<accession>A0A1I0JZC5</accession>
<organism evidence="2 3">
    <name type="scientific">Draconibacterium orientale</name>
    <dbReference type="NCBI Taxonomy" id="1168034"/>
    <lineage>
        <taxon>Bacteria</taxon>
        <taxon>Pseudomonadati</taxon>
        <taxon>Bacteroidota</taxon>
        <taxon>Bacteroidia</taxon>
        <taxon>Marinilabiliales</taxon>
        <taxon>Prolixibacteraceae</taxon>
        <taxon>Draconibacterium</taxon>
    </lineage>
</organism>
<dbReference type="AlphaFoldDB" id="A0A1I0JZC5"/>
<evidence type="ECO:0000313" key="2">
    <source>
        <dbReference type="EMBL" id="SEU15482.1"/>
    </source>
</evidence>
<name>A0A1I0JZC5_9BACT</name>
<protein>
    <submittedName>
        <fullName evidence="2">YD repeat-containing protein</fullName>
    </submittedName>
</protein>
<gene>
    <name evidence="2" type="ORF">SAMN05444285_1608</name>
</gene>
<sequence>MKKILLIQVLFYLIFFSCSKDDFEEPNPTDKNLKSFTAYMVPFKYGQPSESSKFKWETKEYDKDGNLTLWEYRSNKNFDTENNWLNSEEYTYENGVLTEKIEDNLISRYRHVFTYTNGNLTNEDVFNENGLVEKYEYKYQNGDKKPKQMLSWWMFFDHDPTTHTYTYDNNGNMTEDSIDYSTIPYGILMWKYDSHNNMIEESYYSADDDKTTIQDIRSYNYDSNGKIQEYIFSSWYTLYFQKYIYQYLDDGKISEINVYESTNGQDGIFEQKGIIKYEYNYY</sequence>
<evidence type="ECO:0000313" key="3">
    <source>
        <dbReference type="Proteomes" id="UP000181981"/>
    </source>
</evidence>
<feature type="chain" id="PRO_5010367903" evidence="1">
    <location>
        <begin position="21"/>
        <end position="282"/>
    </location>
</feature>
<dbReference type="EMBL" id="FOHT01000060">
    <property type="protein sequence ID" value="SEU15482.1"/>
    <property type="molecule type" value="Genomic_DNA"/>
</dbReference>
<feature type="signal peptide" evidence="1">
    <location>
        <begin position="1"/>
        <end position="20"/>
    </location>
</feature>